<evidence type="ECO:0000256" key="4">
    <source>
        <dbReference type="ARBA" id="ARBA00023136"/>
    </source>
</evidence>
<dbReference type="AlphaFoldDB" id="A0AA39QU87"/>
<comment type="similarity">
    <text evidence="5">Belongs to the SAT4 family.</text>
</comment>
<keyword evidence="4 7" id="KW-0472">Membrane</keyword>
<dbReference type="Pfam" id="PF20684">
    <property type="entry name" value="Fung_rhodopsin"/>
    <property type="match status" value="1"/>
</dbReference>
<dbReference type="GO" id="GO:0016020">
    <property type="term" value="C:membrane"/>
    <property type="evidence" value="ECO:0007669"/>
    <property type="project" value="UniProtKB-SubCell"/>
</dbReference>
<sequence length="380" mass="42232">MAISEREIGAVPPPPGGVKANFVNPPNQTKSTIALHTICLTLVTLCMMMRIYTRRFISHQLGWDDYLCVSAYALTIAEYIYIPLGASIKLSCLLFYRRLFSPSRKMRLSIDGGIIFVLAAYTALFFATIFQCDPIRKAWYARTPGHCFKSKRLPYTSGGINVLSDLYVLILPMPCVWGLNMILSRKLRLISIFGLGFFVCATSIVRLGMTSILYTSSDATWNLSKITIYSVIEVNVGIICACLLTFPTFLERHKPRSFASLMTRLVPHSLSKQGESHSGTPISRKGFRWYQKNQSDEIALDANGHAKLDSGSSASKAQGTMKSESPNLGHHTFLQTNGSIEDLEAWPHGRGQQDAFQTSYPVAVHVPKRDAYERESVVGG</sequence>
<evidence type="ECO:0000259" key="8">
    <source>
        <dbReference type="Pfam" id="PF20684"/>
    </source>
</evidence>
<evidence type="ECO:0000313" key="9">
    <source>
        <dbReference type="EMBL" id="KAK0508024.1"/>
    </source>
</evidence>
<evidence type="ECO:0000313" key="10">
    <source>
        <dbReference type="Proteomes" id="UP001166286"/>
    </source>
</evidence>
<dbReference type="InterPro" id="IPR052337">
    <property type="entry name" value="SAT4-like"/>
</dbReference>
<evidence type="ECO:0000256" key="1">
    <source>
        <dbReference type="ARBA" id="ARBA00004141"/>
    </source>
</evidence>
<feature type="transmembrane region" description="Helical" evidence="7">
    <location>
        <begin position="190"/>
        <end position="214"/>
    </location>
</feature>
<dbReference type="Proteomes" id="UP001166286">
    <property type="component" value="Unassembled WGS sequence"/>
</dbReference>
<reference evidence="9" key="1">
    <citation type="submission" date="2023-03" db="EMBL/GenBank/DDBJ databases">
        <title>Complete genome of Cladonia borealis.</title>
        <authorList>
            <person name="Park H."/>
        </authorList>
    </citation>
    <scope>NUCLEOTIDE SEQUENCE</scope>
    <source>
        <strain evidence="9">ANT050790</strain>
    </source>
</reference>
<evidence type="ECO:0000256" key="5">
    <source>
        <dbReference type="ARBA" id="ARBA00038359"/>
    </source>
</evidence>
<keyword evidence="3 7" id="KW-1133">Transmembrane helix</keyword>
<accession>A0AA39QU87</accession>
<protein>
    <recommendedName>
        <fullName evidence="8">Rhodopsin domain-containing protein</fullName>
    </recommendedName>
</protein>
<dbReference type="PANTHER" id="PTHR33048">
    <property type="entry name" value="PTH11-LIKE INTEGRAL MEMBRANE PROTEIN (AFU_ORTHOLOGUE AFUA_5G11245)"/>
    <property type="match status" value="1"/>
</dbReference>
<evidence type="ECO:0000256" key="7">
    <source>
        <dbReference type="SAM" id="Phobius"/>
    </source>
</evidence>
<feature type="compositionally biased region" description="Polar residues" evidence="6">
    <location>
        <begin position="310"/>
        <end position="326"/>
    </location>
</feature>
<comment type="subcellular location">
    <subcellularLocation>
        <location evidence="1">Membrane</location>
        <topology evidence="1">Multi-pass membrane protein</topology>
    </subcellularLocation>
</comment>
<proteinExistence type="inferred from homology"/>
<keyword evidence="2 7" id="KW-0812">Transmembrane</keyword>
<evidence type="ECO:0000256" key="2">
    <source>
        <dbReference type="ARBA" id="ARBA00022692"/>
    </source>
</evidence>
<gene>
    <name evidence="9" type="ORF">JMJ35_009913</name>
</gene>
<feature type="transmembrane region" description="Helical" evidence="7">
    <location>
        <begin position="226"/>
        <end position="250"/>
    </location>
</feature>
<feature type="transmembrane region" description="Helical" evidence="7">
    <location>
        <begin position="108"/>
        <end position="130"/>
    </location>
</feature>
<dbReference type="PANTHER" id="PTHR33048:SF158">
    <property type="entry name" value="MEMBRANE PROTEIN PTH11-LIKE, PUTATIVE-RELATED"/>
    <property type="match status" value="1"/>
</dbReference>
<feature type="domain" description="Rhodopsin" evidence="8">
    <location>
        <begin position="76"/>
        <end position="250"/>
    </location>
</feature>
<keyword evidence="10" id="KW-1185">Reference proteome</keyword>
<organism evidence="9 10">
    <name type="scientific">Cladonia borealis</name>
    <dbReference type="NCBI Taxonomy" id="184061"/>
    <lineage>
        <taxon>Eukaryota</taxon>
        <taxon>Fungi</taxon>
        <taxon>Dikarya</taxon>
        <taxon>Ascomycota</taxon>
        <taxon>Pezizomycotina</taxon>
        <taxon>Lecanoromycetes</taxon>
        <taxon>OSLEUM clade</taxon>
        <taxon>Lecanoromycetidae</taxon>
        <taxon>Lecanorales</taxon>
        <taxon>Lecanorineae</taxon>
        <taxon>Cladoniaceae</taxon>
        <taxon>Cladonia</taxon>
    </lineage>
</organism>
<comment type="caution">
    <text evidence="9">The sequence shown here is derived from an EMBL/GenBank/DDBJ whole genome shotgun (WGS) entry which is preliminary data.</text>
</comment>
<dbReference type="InterPro" id="IPR049326">
    <property type="entry name" value="Rhodopsin_dom_fungi"/>
</dbReference>
<dbReference type="EMBL" id="JAFEKC020000022">
    <property type="protein sequence ID" value="KAK0508024.1"/>
    <property type="molecule type" value="Genomic_DNA"/>
</dbReference>
<name>A0AA39QU87_9LECA</name>
<evidence type="ECO:0000256" key="6">
    <source>
        <dbReference type="SAM" id="MobiDB-lite"/>
    </source>
</evidence>
<evidence type="ECO:0000256" key="3">
    <source>
        <dbReference type="ARBA" id="ARBA00022989"/>
    </source>
</evidence>
<feature type="region of interest" description="Disordered" evidence="6">
    <location>
        <begin position="305"/>
        <end position="333"/>
    </location>
</feature>
<feature type="transmembrane region" description="Helical" evidence="7">
    <location>
        <begin position="166"/>
        <end position="183"/>
    </location>
</feature>
<feature type="transmembrane region" description="Helical" evidence="7">
    <location>
        <begin position="72"/>
        <end position="96"/>
    </location>
</feature>
<feature type="transmembrane region" description="Helical" evidence="7">
    <location>
        <begin position="33"/>
        <end position="52"/>
    </location>
</feature>